<dbReference type="Proteomes" id="UP000266861">
    <property type="component" value="Unassembled WGS sequence"/>
</dbReference>
<accession>A0A397H2Z2</accession>
<dbReference type="OrthoDB" id="2430828at2759"/>
<sequence>MNVNLFHLPDVICEILKRCFKTKSSSVEAIIIEYQLYINYVQKDQRRSWADARDYFKSLLREIGSVTRDNMMIKTESGHAGNSYHKLNGKYFIIPICTGTQCFLTSMNIRGTGRNLVVQGLKLGYLSDLNNENIEKLSTEFCNFVLNQQHFHIAIFDTGFIPKFILGPSVLTSDFDWGNQLFTKISKRTVAVVGDDPGNWKSLNDIHIYCNLIWQLVKREFLLPSRTSIGELERAGLLLVSQVETVFPDHLLLIPTYNSPWQWQNFELLYVYYQKAIIDSLIEASSTKSTVTQTQDLCPKKINFFNDCKFKQKPDVFKNYTKEYLILYFYSNNALTKRAAMKLKIYIKMRPDMQNRCHNNICDTY</sequence>
<dbReference type="AlphaFoldDB" id="A0A397H2Z2"/>
<protein>
    <submittedName>
        <fullName evidence="1">Uncharacterized protein</fullName>
    </submittedName>
</protein>
<reference evidence="1 2" key="1">
    <citation type="submission" date="2018-08" db="EMBL/GenBank/DDBJ databases">
        <title>Genome and evolution of the arbuscular mycorrhizal fungus Diversispora epigaea (formerly Glomus versiforme) and its bacterial endosymbionts.</title>
        <authorList>
            <person name="Sun X."/>
            <person name="Fei Z."/>
            <person name="Harrison M."/>
        </authorList>
    </citation>
    <scope>NUCLEOTIDE SEQUENCE [LARGE SCALE GENOMIC DNA]</scope>
    <source>
        <strain evidence="1 2">IT104</strain>
    </source>
</reference>
<evidence type="ECO:0000313" key="1">
    <source>
        <dbReference type="EMBL" id="RHZ54780.1"/>
    </source>
</evidence>
<organism evidence="1 2">
    <name type="scientific">Diversispora epigaea</name>
    <dbReference type="NCBI Taxonomy" id="1348612"/>
    <lineage>
        <taxon>Eukaryota</taxon>
        <taxon>Fungi</taxon>
        <taxon>Fungi incertae sedis</taxon>
        <taxon>Mucoromycota</taxon>
        <taxon>Glomeromycotina</taxon>
        <taxon>Glomeromycetes</taxon>
        <taxon>Diversisporales</taxon>
        <taxon>Diversisporaceae</taxon>
        <taxon>Diversispora</taxon>
    </lineage>
</organism>
<gene>
    <name evidence="1" type="ORF">Glove_423g50</name>
</gene>
<name>A0A397H2Z2_9GLOM</name>
<comment type="caution">
    <text evidence="1">The sequence shown here is derived from an EMBL/GenBank/DDBJ whole genome shotgun (WGS) entry which is preliminary data.</text>
</comment>
<keyword evidence="2" id="KW-1185">Reference proteome</keyword>
<dbReference type="EMBL" id="PQFF01000374">
    <property type="protein sequence ID" value="RHZ54780.1"/>
    <property type="molecule type" value="Genomic_DNA"/>
</dbReference>
<evidence type="ECO:0000313" key="2">
    <source>
        <dbReference type="Proteomes" id="UP000266861"/>
    </source>
</evidence>
<proteinExistence type="predicted"/>